<dbReference type="Gene3D" id="3.30.70.360">
    <property type="match status" value="1"/>
</dbReference>
<feature type="domain" description="Peptidase M20 dimerisation" evidence="3">
    <location>
        <begin position="205"/>
        <end position="318"/>
    </location>
</feature>
<keyword evidence="1" id="KW-0479">Metal-binding</keyword>
<dbReference type="EMBL" id="JAKCXM010000188">
    <property type="protein sequence ID" value="KAJ0399280.1"/>
    <property type="molecule type" value="Genomic_DNA"/>
</dbReference>
<protein>
    <recommendedName>
        <fullName evidence="3">Peptidase M20 dimerisation domain-containing protein</fullName>
    </recommendedName>
</protein>
<sequence>MASAALQQISLNEASYVELLRKLISVSEKVQNAPSLGLIPQENHVSDFVLEALEPHLEKNGGLLSVERVEFVPGRGNVIIKYTHPNAAATGKTLAFVGSHMDVVPANPETWERDPFTLSVEGDKLYGRGTTDCLGHVALMTELFIELSKRRVPTTTQVVCVLIASEENGEIPGVGVETLMESGKIDFIKNGPVIWVDCSDSQPCIGTAGAIAWTLKATGKLFHSGLPNLGINSIELGMDALTKIQERFYKDFGPLPQEKDYNFSCPSTMKPTRIESSVNGVNQIPPWVKITGDVRLSPFYEMKDLKEKVLSYVAEMNAEITALEGKRGPSSKYTLPNENLLGKIEFTWEDAYFEGIACSLDSLGFKSLTKAITTVLGEAKPFSISGSLPLVRDLQRAGFDLILVGFGKSSVYHGDNEYCQLSDMSNAVKILAHFIDNVESASA</sequence>
<evidence type="ECO:0000259" key="3">
    <source>
        <dbReference type="Pfam" id="PF07687"/>
    </source>
</evidence>
<dbReference type="Pfam" id="PF07687">
    <property type="entry name" value="M20_dimer"/>
    <property type="match status" value="1"/>
</dbReference>
<comment type="caution">
    <text evidence="4">The sequence shown here is derived from an EMBL/GenBank/DDBJ whole genome shotgun (WGS) entry which is preliminary data.</text>
</comment>
<dbReference type="InterPro" id="IPR050072">
    <property type="entry name" value="Peptidase_M20A"/>
</dbReference>
<reference evidence="4" key="1">
    <citation type="submission" date="2021-12" db="EMBL/GenBank/DDBJ databases">
        <title>Prjna785345.</title>
        <authorList>
            <person name="Rujirawat T."/>
            <person name="Krajaejun T."/>
        </authorList>
    </citation>
    <scope>NUCLEOTIDE SEQUENCE</scope>
    <source>
        <strain evidence="4">Pi057C3</strain>
    </source>
</reference>
<proteinExistence type="predicted"/>
<dbReference type="GO" id="GO:0046872">
    <property type="term" value="F:metal ion binding"/>
    <property type="evidence" value="ECO:0007669"/>
    <property type="project" value="UniProtKB-KW"/>
</dbReference>
<dbReference type="SUPFAM" id="SSF53187">
    <property type="entry name" value="Zn-dependent exopeptidases"/>
    <property type="match status" value="1"/>
</dbReference>
<gene>
    <name evidence="4" type="ORF">P43SY_001864</name>
</gene>
<keyword evidence="2" id="KW-0378">Hydrolase</keyword>
<organism evidence="4 5">
    <name type="scientific">Pythium insidiosum</name>
    <name type="common">Pythiosis disease agent</name>
    <dbReference type="NCBI Taxonomy" id="114742"/>
    <lineage>
        <taxon>Eukaryota</taxon>
        <taxon>Sar</taxon>
        <taxon>Stramenopiles</taxon>
        <taxon>Oomycota</taxon>
        <taxon>Peronosporomycetes</taxon>
        <taxon>Pythiales</taxon>
        <taxon>Pythiaceae</taxon>
        <taxon>Pythium</taxon>
    </lineage>
</organism>
<dbReference type="InterPro" id="IPR011650">
    <property type="entry name" value="Peptidase_M20_dimer"/>
</dbReference>
<dbReference type="InterPro" id="IPR002933">
    <property type="entry name" value="Peptidase_M20"/>
</dbReference>
<dbReference type="InterPro" id="IPR036264">
    <property type="entry name" value="Bact_exopeptidase_dim_dom"/>
</dbReference>
<dbReference type="PANTHER" id="PTHR43808">
    <property type="entry name" value="ACETYLORNITHINE DEACETYLASE"/>
    <property type="match status" value="1"/>
</dbReference>
<dbReference type="AlphaFoldDB" id="A0AAD5LZX8"/>
<keyword evidence="5" id="KW-1185">Reference proteome</keyword>
<accession>A0AAD5LZX8</accession>
<dbReference type="GO" id="GO:0016787">
    <property type="term" value="F:hydrolase activity"/>
    <property type="evidence" value="ECO:0007669"/>
    <property type="project" value="UniProtKB-KW"/>
</dbReference>
<dbReference type="Gene3D" id="3.40.630.10">
    <property type="entry name" value="Zn peptidases"/>
    <property type="match status" value="2"/>
</dbReference>
<dbReference type="SUPFAM" id="SSF55031">
    <property type="entry name" value="Bacterial exopeptidase dimerisation domain"/>
    <property type="match status" value="1"/>
</dbReference>
<evidence type="ECO:0000256" key="1">
    <source>
        <dbReference type="ARBA" id="ARBA00022723"/>
    </source>
</evidence>
<evidence type="ECO:0000256" key="2">
    <source>
        <dbReference type="ARBA" id="ARBA00022801"/>
    </source>
</evidence>
<dbReference type="PANTHER" id="PTHR43808:SF3">
    <property type="entry name" value="ACETYLORNITHINE DEACETYLASE"/>
    <property type="match status" value="1"/>
</dbReference>
<evidence type="ECO:0000313" key="5">
    <source>
        <dbReference type="Proteomes" id="UP001209570"/>
    </source>
</evidence>
<evidence type="ECO:0000313" key="4">
    <source>
        <dbReference type="EMBL" id="KAJ0399280.1"/>
    </source>
</evidence>
<dbReference type="Proteomes" id="UP001209570">
    <property type="component" value="Unassembled WGS sequence"/>
</dbReference>
<dbReference type="Pfam" id="PF01546">
    <property type="entry name" value="Peptidase_M20"/>
    <property type="match status" value="1"/>
</dbReference>
<name>A0AAD5LZX8_PYTIN</name>